<dbReference type="AlphaFoldDB" id="A0AAD7NSP3"/>
<name>A0AAD7NSP3_9AGAR</name>
<proteinExistence type="predicted"/>
<reference evidence="1" key="1">
    <citation type="submission" date="2023-03" db="EMBL/GenBank/DDBJ databases">
        <title>Massive genome expansion in bonnet fungi (Mycena s.s.) driven by repeated elements and novel gene families across ecological guilds.</title>
        <authorList>
            <consortium name="Lawrence Berkeley National Laboratory"/>
            <person name="Harder C.B."/>
            <person name="Miyauchi S."/>
            <person name="Viragh M."/>
            <person name="Kuo A."/>
            <person name="Thoen E."/>
            <person name="Andreopoulos B."/>
            <person name="Lu D."/>
            <person name="Skrede I."/>
            <person name="Drula E."/>
            <person name="Henrissat B."/>
            <person name="Morin E."/>
            <person name="Kohler A."/>
            <person name="Barry K."/>
            <person name="LaButti K."/>
            <person name="Morin E."/>
            <person name="Salamov A."/>
            <person name="Lipzen A."/>
            <person name="Mereny Z."/>
            <person name="Hegedus B."/>
            <person name="Baldrian P."/>
            <person name="Stursova M."/>
            <person name="Weitz H."/>
            <person name="Taylor A."/>
            <person name="Grigoriev I.V."/>
            <person name="Nagy L.G."/>
            <person name="Martin F."/>
            <person name="Kauserud H."/>
        </authorList>
    </citation>
    <scope>NUCLEOTIDE SEQUENCE</scope>
    <source>
        <strain evidence="1">CBHHK182m</strain>
    </source>
</reference>
<dbReference type="EMBL" id="JARKIB010000012">
    <property type="protein sequence ID" value="KAJ7773988.1"/>
    <property type="molecule type" value="Genomic_DNA"/>
</dbReference>
<organism evidence="1 2">
    <name type="scientific">Mycena metata</name>
    <dbReference type="NCBI Taxonomy" id="1033252"/>
    <lineage>
        <taxon>Eukaryota</taxon>
        <taxon>Fungi</taxon>
        <taxon>Dikarya</taxon>
        <taxon>Basidiomycota</taxon>
        <taxon>Agaricomycotina</taxon>
        <taxon>Agaricomycetes</taxon>
        <taxon>Agaricomycetidae</taxon>
        <taxon>Agaricales</taxon>
        <taxon>Marasmiineae</taxon>
        <taxon>Mycenaceae</taxon>
        <taxon>Mycena</taxon>
    </lineage>
</organism>
<evidence type="ECO:0000313" key="1">
    <source>
        <dbReference type="EMBL" id="KAJ7773988.1"/>
    </source>
</evidence>
<keyword evidence="2" id="KW-1185">Reference proteome</keyword>
<evidence type="ECO:0000313" key="2">
    <source>
        <dbReference type="Proteomes" id="UP001215598"/>
    </source>
</evidence>
<comment type="caution">
    <text evidence="1">The sequence shown here is derived from an EMBL/GenBank/DDBJ whole genome shotgun (WGS) entry which is preliminary data.</text>
</comment>
<accession>A0AAD7NSP3</accession>
<gene>
    <name evidence="1" type="ORF">B0H16DRAFT_1763554</name>
</gene>
<sequence length="239" mass="25550">MARAIEAFAESPLAVVGVMWMGSVGADDTCACASADDALLRISLRDPFLPILHVDAPLGGDVDLDLRCMHFFLALVFLSIVHEPLGLRPTFSLRLDLEWGRRPHVDVFCHIRARAPRYGSCTAAAHVDGADDAGDAALSFVHPRFSPASTLHTLHPLLQSLTRVGLFARILRSAKIRDQLNQVGDALTQAQDLFSVKTGLLTHAALGGAKRAAAERHAELLRALGRGRDVETAPGAGAA</sequence>
<protein>
    <submittedName>
        <fullName evidence="1">Uncharacterized protein</fullName>
    </submittedName>
</protein>
<dbReference type="Proteomes" id="UP001215598">
    <property type="component" value="Unassembled WGS sequence"/>
</dbReference>